<feature type="signal peptide" evidence="1">
    <location>
        <begin position="1"/>
        <end position="23"/>
    </location>
</feature>
<evidence type="ECO:0000313" key="2">
    <source>
        <dbReference type="EMBL" id="EGT49445.1"/>
    </source>
</evidence>
<feature type="chain" id="PRO_5003403309" description="SCP domain-containing protein" evidence="1">
    <location>
        <begin position="24"/>
        <end position="227"/>
    </location>
</feature>
<dbReference type="HOGENOM" id="CLU_090770_1_0_1"/>
<reference evidence="3" key="1">
    <citation type="submission" date="2011-07" db="EMBL/GenBank/DDBJ databases">
        <authorList>
            <consortium name="Caenorhabditis brenneri Sequencing and Analysis Consortium"/>
            <person name="Wilson R.K."/>
        </authorList>
    </citation>
    <scope>NUCLEOTIDE SEQUENCE [LARGE SCALE GENOMIC DNA]</scope>
    <source>
        <strain evidence="3">PB2801</strain>
    </source>
</reference>
<gene>
    <name evidence="2" type="ORF">CAEBREN_22040</name>
</gene>
<accession>G0MCR0</accession>
<sequence length="227" mass="26340">MVHIFFASTCLVFLMLIVDPVHSQDHHQIDAADFLKLVNWRRRMFAKVFRHPSMYELAWDKDLEEVSKGSWDPKKKVGNNYRSRLAKGGYTRAVYFLREGMHEFHDKDTANKLEEFLNKWENDDINDMEFFVPDQKKIGCSAKWHENENWLHCVLGPKTQLTSMKDWKGEKAGTKCNKGDTEIDGLCRWSGRDGDGEDDGKGDSFVSGSSTVGPQLLMILFFLYKYI</sequence>
<name>G0MCR0_CAEBE</name>
<organism evidence="3">
    <name type="scientific">Caenorhabditis brenneri</name>
    <name type="common">Nematode worm</name>
    <dbReference type="NCBI Taxonomy" id="135651"/>
    <lineage>
        <taxon>Eukaryota</taxon>
        <taxon>Metazoa</taxon>
        <taxon>Ecdysozoa</taxon>
        <taxon>Nematoda</taxon>
        <taxon>Chromadorea</taxon>
        <taxon>Rhabditida</taxon>
        <taxon>Rhabditina</taxon>
        <taxon>Rhabditomorpha</taxon>
        <taxon>Rhabditoidea</taxon>
        <taxon>Rhabditidae</taxon>
        <taxon>Peloderinae</taxon>
        <taxon>Caenorhabditis</taxon>
    </lineage>
</organism>
<dbReference type="InterPro" id="IPR035940">
    <property type="entry name" value="CAP_sf"/>
</dbReference>
<proteinExistence type="predicted"/>
<dbReference type="InParanoid" id="G0MCR0"/>
<evidence type="ECO:0000256" key="1">
    <source>
        <dbReference type="SAM" id="SignalP"/>
    </source>
</evidence>
<dbReference type="Proteomes" id="UP000008068">
    <property type="component" value="Unassembled WGS sequence"/>
</dbReference>
<protein>
    <recommendedName>
        <fullName evidence="4">SCP domain-containing protein</fullName>
    </recommendedName>
</protein>
<keyword evidence="3" id="KW-1185">Reference proteome</keyword>
<dbReference type="EMBL" id="GL379790">
    <property type="protein sequence ID" value="EGT49445.1"/>
    <property type="molecule type" value="Genomic_DNA"/>
</dbReference>
<keyword evidence="1" id="KW-0732">Signal</keyword>
<dbReference type="Gene3D" id="3.40.33.10">
    <property type="entry name" value="CAP"/>
    <property type="match status" value="1"/>
</dbReference>
<dbReference type="AlphaFoldDB" id="G0MCR0"/>
<evidence type="ECO:0000313" key="3">
    <source>
        <dbReference type="Proteomes" id="UP000008068"/>
    </source>
</evidence>
<evidence type="ECO:0008006" key="4">
    <source>
        <dbReference type="Google" id="ProtNLM"/>
    </source>
</evidence>